<dbReference type="Pfam" id="PF00145">
    <property type="entry name" value="DNA_methylase"/>
    <property type="match status" value="1"/>
</dbReference>
<dbReference type="Gene3D" id="3.40.50.150">
    <property type="entry name" value="Vaccinia Virus protein VP39"/>
    <property type="match status" value="1"/>
</dbReference>
<evidence type="ECO:0000256" key="4">
    <source>
        <dbReference type="ARBA" id="ARBA00022691"/>
    </source>
</evidence>
<dbReference type="RefSeq" id="WP_236267159.1">
    <property type="nucleotide sequence ID" value="NZ_WKCH01000016.1"/>
</dbReference>
<dbReference type="InterPro" id="IPR050390">
    <property type="entry name" value="C5-Methyltransferase"/>
</dbReference>
<keyword evidence="4" id="KW-0949">S-adenosyl-L-methionine</keyword>
<comment type="caution">
    <text evidence="7">The sequence shown here is derived from an EMBL/GenBank/DDBJ whole genome shotgun (WGS) entry which is preliminary data.</text>
</comment>
<keyword evidence="8" id="KW-1185">Reference proteome</keyword>
<comment type="catalytic activity">
    <reaction evidence="6">
        <text>a 2'-deoxycytidine in DNA + S-adenosyl-L-methionine = a 5-methyl-2'-deoxycytidine in DNA + S-adenosyl-L-homocysteine + H(+)</text>
        <dbReference type="Rhea" id="RHEA:13681"/>
        <dbReference type="Rhea" id="RHEA-COMP:11369"/>
        <dbReference type="Rhea" id="RHEA-COMP:11370"/>
        <dbReference type="ChEBI" id="CHEBI:15378"/>
        <dbReference type="ChEBI" id="CHEBI:57856"/>
        <dbReference type="ChEBI" id="CHEBI:59789"/>
        <dbReference type="ChEBI" id="CHEBI:85452"/>
        <dbReference type="ChEBI" id="CHEBI:85454"/>
        <dbReference type="EC" id="2.1.1.37"/>
    </reaction>
</comment>
<dbReference type="Proteomes" id="UP000814078">
    <property type="component" value="Unassembled WGS sequence"/>
</dbReference>
<evidence type="ECO:0000313" key="8">
    <source>
        <dbReference type="Proteomes" id="UP000814078"/>
    </source>
</evidence>
<reference evidence="7 8" key="1">
    <citation type="submission" date="2019-11" db="EMBL/GenBank/DDBJ databases">
        <title>Epiphytic Pseudomonas syringae from cherry orchards.</title>
        <authorList>
            <person name="Hulin M.T."/>
        </authorList>
    </citation>
    <scope>NUCLEOTIDE SEQUENCE [LARGE SCALE GENOMIC DNA]</scope>
    <source>
        <strain evidence="7 8">PA-5-11C</strain>
    </source>
</reference>
<dbReference type="GO" id="GO:0032259">
    <property type="term" value="P:methylation"/>
    <property type="evidence" value="ECO:0007669"/>
    <property type="project" value="UniProtKB-KW"/>
</dbReference>
<dbReference type="SUPFAM" id="SSF53335">
    <property type="entry name" value="S-adenosyl-L-methionine-dependent methyltransferases"/>
    <property type="match status" value="1"/>
</dbReference>
<dbReference type="PANTHER" id="PTHR10629:SF52">
    <property type="entry name" value="DNA (CYTOSINE-5)-METHYLTRANSFERASE 1"/>
    <property type="match status" value="1"/>
</dbReference>
<sequence length="637" mass="69447">MSAQQKKHPFIHGQPSMGLPFQKELVVDLFAGGGGASTGIARAYREPDVAVNHNPIALAVHRANHPKTAHYVADVYEVDPREATGGQPVAIIWASPDCRHHSKAKGGAPRDRGVRGLAWVVIRWLFVTKSRLLFLENVEEFCDWGPIDEEGQPIKAERGRTFKAFIAAISTGLPADHPDMPEILAAIGEFVPMEALVRGLGYNAEWRERIAANAGAPTIRKRLYLVARSDGLPIVWPEPVRHKNPTAKQQPWRTAAECIDWSNLGKTIFRDKPMALNTRRRVAKGMWRHVITSEKPFIVPMRGTSEAHTSTHSVDDSISTISAGGTHHGLVQPVAAPFLTECANGSSQRNFDVQEALRTQVAQVKGGHFAMAACHLTHLTHHGERSGYSPDESARTVTGANRGEQALVAASMVTLRKGSVGADVDGPLAVVATSTGHHAVTAAFFEQANGGFYKGDGRSAYQPTSTICQSGANQRLATAYLVKYYGCDKGGVSLTEPMHTLPTKDRVALVEVVQVPDTLTPDQMEGARRCAAFMHEHLPEHFKEPAEMIMIGGYVLVDITLRMLQPQELKAAQGFDKNYIIDRGLFVDPATGAEQWLPINKTNQVRLIGNSVCPDEAEALVRANAADIIELYQRLAA</sequence>
<keyword evidence="3" id="KW-0808">Transferase</keyword>
<dbReference type="InterPro" id="IPR001525">
    <property type="entry name" value="C5_MeTfrase"/>
</dbReference>
<accession>A0ABS9G8V6</accession>
<evidence type="ECO:0000256" key="1">
    <source>
        <dbReference type="ARBA" id="ARBA00011975"/>
    </source>
</evidence>
<evidence type="ECO:0000313" key="7">
    <source>
        <dbReference type="EMBL" id="MCF5320011.1"/>
    </source>
</evidence>
<dbReference type="Gene3D" id="3.90.120.10">
    <property type="entry name" value="DNA Methylase, subunit A, domain 2"/>
    <property type="match status" value="1"/>
</dbReference>
<protein>
    <recommendedName>
        <fullName evidence="1">DNA (cytosine-5-)-methyltransferase</fullName>
        <ecNumber evidence="1">2.1.1.37</ecNumber>
    </recommendedName>
</protein>
<dbReference type="EC" id="2.1.1.37" evidence="1"/>
<keyword evidence="2 7" id="KW-0489">Methyltransferase</keyword>
<dbReference type="EMBL" id="WKCM01000028">
    <property type="protein sequence ID" value="MCF5320011.1"/>
    <property type="molecule type" value="Genomic_DNA"/>
</dbReference>
<dbReference type="PRINTS" id="PR00105">
    <property type="entry name" value="C5METTRFRASE"/>
</dbReference>
<name>A0ABS9G8V6_9PSED</name>
<organism evidence="7 8">
    <name type="scientific">Pseudomonas simiae</name>
    <dbReference type="NCBI Taxonomy" id="321846"/>
    <lineage>
        <taxon>Bacteria</taxon>
        <taxon>Pseudomonadati</taxon>
        <taxon>Pseudomonadota</taxon>
        <taxon>Gammaproteobacteria</taxon>
        <taxon>Pseudomonadales</taxon>
        <taxon>Pseudomonadaceae</taxon>
        <taxon>Pseudomonas</taxon>
    </lineage>
</organism>
<keyword evidence="5" id="KW-0680">Restriction system</keyword>
<proteinExistence type="predicted"/>
<evidence type="ECO:0000256" key="5">
    <source>
        <dbReference type="ARBA" id="ARBA00022747"/>
    </source>
</evidence>
<dbReference type="InterPro" id="IPR029063">
    <property type="entry name" value="SAM-dependent_MTases_sf"/>
</dbReference>
<gene>
    <name evidence="7" type="ORF">GIW13_17135</name>
</gene>
<dbReference type="PANTHER" id="PTHR10629">
    <property type="entry name" value="CYTOSINE-SPECIFIC METHYLTRANSFERASE"/>
    <property type="match status" value="1"/>
</dbReference>
<dbReference type="GO" id="GO:0008168">
    <property type="term" value="F:methyltransferase activity"/>
    <property type="evidence" value="ECO:0007669"/>
    <property type="project" value="UniProtKB-KW"/>
</dbReference>
<evidence type="ECO:0000256" key="3">
    <source>
        <dbReference type="ARBA" id="ARBA00022679"/>
    </source>
</evidence>
<evidence type="ECO:0000256" key="2">
    <source>
        <dbReference type="ARBA" id="ARBA00022603"/>
    </source>
</evidence>
<evidence type="ECO:0000256" key="6">
    <source>
        <dbReference type="ARBA" id="ARBA00047422"/>
    </source>
</evidence>